<accession>A0A2T1DEC1</accession>
<dbReference type="Proteomes" id="UP000238634">
    <property type="component" value="Unassembled WGS sequence"/>
</dbReference>
<keyword evidence="1" id="KW-1133">Transmembrane helix</keyword>
<protein>
    <submittedName>
        <fullName evidence="2">Uncharacterized protein</fullName>
    </submittedName>
</protein>
<sequence>MMILGQHNPPQLIETLMLSLSMILFGVWMVNSEAPYLLLGLIYIVGACTSILVRESLILSSRLRPTQMAATVLLVVSLYGCADLIFSL</sequence>
<reference evidence="2 3" key="1">
    <citation type="submission" date="2018-02" db="EMBL/GenBank/DDBJ databases">
        <authorList>
            <person name="Cohen D.B."/>
            <person name="Kent A.D."/>
        </authorList>
    </citation>
    <scope>NUCLEOTIDE SEQUENCE [LARGE SCALE GENOMIC DNA]</scope>
    <source>
        <strain evidence="2 3">ULC007</strain>
    </source>
</reference>
<evidence type="ECO:0000256" key="1">
    <source>
        <dbReference type="SAM" id="Phobius"/>
    </source>
</evidence>
<comment type="caution">
    <text evidence="2">The sequence shown here is derived from an EMBL/GenBank/DDBJ whole genome shotgun (WGS) entry which is preliminary data.</text>
</comment>
<keyword evidence="1" id="KW-0472">Membrane</keyword>
<keyword evidence="3" id="KW-1185">Reference proteome</keyword>
<evidence type="ECO:0000313" key="3">
    <source>
        <dbReference type="Proteomes" id="UP000238634"/>
    </source>
</evidence>
<dbReference type="AlphaFoldDB" id="A0A2T1DEC1"/>
<proteinExistence type="predicted"/>
<gene>
    <name evidence="2" type="ORF">C7B65_13900</name>
</gene>
<feature type="transmembrane region" description="Helical" evidence="1">
    <location>
        <begin position="36"/>
        <end position="53"/>
    </location>
</feature>
<organism evidence="2 3">
    <name type="scientific">Phormidesmis priestleyi ULC007</name>
    <dbReference type="NCBI Taxonomy" id="1920490"/>
    <lineage>
        <taxon>Bacteria</taxon>
        <taxon>Bacillati</taxon>
        <taxon>Cyanobacteriota</taxon>
        <taxon>Cyanophyceae</taxon>
        <taxon>Leptolyngbyales</taxon>
        <taxon>Leptolyngbyaceae</taxon>
        <taxon>Phormidesmis</taxon>
    </lineage>
</organism>
<name>A0A2T1DEC1_9CYAN</name>
<feature type="transmembrane region" description="Helical" evidence="1">
    <location>
        <begin position="65"/>
        <end position="86"/>
    </location>
</feature>
<evidence type="ECO:0000313" key="2">
    <source>
        <dbReference type="EMBL" id="PSB18862.1"/>
    </source>
</evidence>
<feature type="transmembrane region" description="Helical" evidence="1">
    <location>
        <begin position="12"/>
        <end position="30"/>
    </location>
</feature>
<keyword evidence="1" id="KW-0812">Transmembrane</keyword>
<reference evidence="2 3" key="2">
    <citation type="submission" date="2018-03" db="EMBL/GenBank/DDBJ databases">
        <title>The ancient ancestry and fast evolution of plastids.</title>
        <authorList>
            <person name="Moore K.R."/>
            <person name="Magnabosco C."/>
            <person name="Momper L."/>
            <person name="Gold D.A."/>
            <person name="Bosak T."/>
            <person name="Fournier G.P."/>
        </authorList>
    </citation>
    <scope>NUCLEOTIDE SEQUENCE [LARGE SCALE GENOMIC DNA]</scope>
    <source>
        <strain evidence="2 3">ULC007</strain>
    </source>
</reference>
<dbReference type="EMBL" id="PVWG01000014">
    <property type="protein sequence ID" value="PSB18862.1"/>
    <property type="molecule type" value="Genomic_DNA"/>
</dbReference>